<accession>C1B3P4</accession>
<evidence type="ECO:0000313" key="2">
    <source>
        <dbReference type="EMBL" id="BAH50742.1"/>
    </source>
</evidence>
<dbReference type="STRING" id="632772.ROP_24950"/>
<dbReference type="InterPro" id="IPR037401">
    <property type="entry name" value="SnoaL-like"/>
</dbReference>
<dbReference type="HOGENOM" id="CLU_125946_1_0_11"/>
<dbReference type="KEGG" id="rop:ROP_24950"/>
<dbReference type="Gene3D" id="3.10.450.50">
    <property type="match status" value="1"/>
</dbReference>
<dbReference type="InterPro" id="IPR032710">
    <property type="entry name" value="NTF2-like_dom_sf"/>
</dbReference>
<dbReference type="AlphaFoldDB" id="C1B3P4"/>
<proteinExistence type="predicted"/>
<evidence type="ECO:0000313" key="3">
    <source>
        <dbReference type="Proteomes" id="UP000002212"/>
    </source>
</evidence>
<dbReference type="SUPFAM" id="SSF54427">
    <property type="entry name" value="NTF2-like"/>
    <property type="match status" value="1"/>
</dbReference>
<gene>
    <name evidence="2" type="ordered locus">ROP_24950</name>
</gene>
<dbReference type="EMBL" id="AP011115">
    <property type="protein sequence ID" value="BAH50742.1"/>
    <property type="molecule type" value="Genomic_DNA"/>
</dbReference>
<reference evidence="2 3" key="1">
    <citation type="submission" date="2009-03" db="EMBL/GenBank/DDBJ databases">
        <title>Comparison of the complete genome sequences of Rhodococcus erythropolis PR4 and Rhodococcus opacus B4.</title>
        <authorList>
            <person name="Takarada H."/>
            <person name="Sekine M."/>
            <person name="Hosoyama A."/>
            <person name="Yamada R."/>
            <person name="Fujisawa T."/>
            <person name="Omata S."/>
            <person name="Shimizu A."/>
            <person name="Tsukatani N."/>
            <person name="Tanikawa S."/>
            <person name="Fujita N."/>
            <person name="Harayama S."/>
        </authorList>
    </citation>
    <scope>NUCLEOTIDE SEQUENCE [LARGE SCALE GENOMIC DNA]</scope>
    <source>
        <strain evidence="2 3">B4</strain>
    </source>
</reference>
<name>C1B3P4_RHOOB</name>
<sequence>MMLPIGVQAFLDAVHQRDATAVAECFTPDGEYHFAVPQEPARGRAAIADTFAKILGASDKVHWDIVTATVDSRRVWLERVDRFWFSGREVPIECVGVVELDADGSIAVVRDYCDMAVWRARREAAAEPVG</sequence>
<feature type="domain" description="SnoaL-like" evidence="1">
    <location>
        <begin position="7"/>
        <end position="107"/>
    </location>
</feature>
<dbReference type="Proteomes" id="UP000002212">
    <property type="component" value="Chromosome"/>
</dbReference>
<evidence type="ECO:0000259" key="1">
    <source>
        <dbReference type="Pfam" id="PF12680"/>
    </source>
</evidence>
<organism evidence="2 3">
    <name type="scientific">Rhodococcus opacus (strain B4)</name>
    <dbReference type="NCBI Taxonomy" id="632772"/>
    <lineage>
        <taxon>Bacteria</taxon>
        <taxon>Bacillati</taxon>
        <taxon>Actinomycetota</taxon>
        <taxon>Actinomycetes</taxon>
        <taxon>Mycobacteriales</taxon>
        <taxon>Nocardiaceae</taxon>
        <taxon>Rhodococcus</taxon>
    </lineage>
</organism>
<protein>
    <recommendedName>
        <fullName evidence="1">SnoaL-like domain-containing protein</fullName>
    </recommendedName>
</protein>
<dbReference type="PATRIC" id="fig|632772.20.peg.2607"/>
<dbReference type="OrthoDB" id="8855132at2"/>
<dbReference type="Pfam" id="PF12680">
    <property type="entry name" value="SnoaL_2"/>
    <property type="match status" value="1"/>
</dbReference>
<dbReference type="RefSeq" id="WP_012689698.1">
    <property type="nucleotide sequence ID" value="NC_012522.1"/>
</dbReference>